<keyword evidence="1" id="KW-1133">Transmembrane helix</keyword>
<dbReference type="GO" id="GO:0015097">
    <property type="term" value="F:mercury ion transmembrane transporter activity"/>
    <property type="evidence" value="ECO:0007669"/>
    <property type="project" value="InterPro"/>
</dbReference>
<dbReference type="Pfam" id="PF03203">
    <property type="entry name" value="MerC"/>
    <property type="match status" value="1"/>
</dbReference>
<evidence type="ECO:0000313" key="3">
    <source>
        <dbReference type="Proteomes" id="UP000658278"/>
    </source>
</evidence>
<dbReference type="InterPro" id="IPR004891">
    <property type="entry name" value="Mercury-R_MerC"/>
</dbReference>
<name>A0A934VGD7_9BACT</name>
<accession>A0A934VGD7</accession>
<organism evidence="2 3">
    <name type="scientific">Haloferula rosea</name>
    <dbReference type="NCBI Taxonomy" id="490093"/>
    <lineage>
        <taxon>Bacteria</taxon>
        <taxon>Pseudomonadati</taxon>
        <taxon>Verrucomicrobiota</taxon>
        <taxon>Verrucomicrobiia</taxon>
        <taxon>Verrucomicrobiales</taxon>
        <taxon>Verrucomicrobiaceae</taxon>
        <taxon>Haloferula</taxon>
    </lineage>
</organism>
<dbReference type="Proteomes" id="UP000658278">
    <property type="component" value="Unassembled WGS sequence"/>
</dbReference>
<feature type="transmembrane region" description="Helical" evidence="1">
    <location>
        <begin position="49"/>
        <end position="70"/>
    </location>
</feature>
<sequence length="212" mass="21715">MNATTSIPATLSPTLQKADRVGVAASVLCAIHCALAPILLIALPSFGRVWAHPASHVLVAVFVVPLAVFSIRKGYRTHQKRWIPITASLGILLVLIGAMLPAFSQSGETEASVSLRVPGAAESTNLVNPAVASCERSAVGGSSDRIAATDEASPTTACVDPCCPSVQVDEAGVTSLHIPPAAIVTTLGGLLLIAAHIGNLCSCGHACRASRR</sequence>
<comment type="caution">
    <text evidence="2">The sequence shown here is derived from an EMBL/GenBank/DDBJ whole genome shotgun (WGS) entry which is preliminary data.</text>
</comment>
<keyword evidence="1" id="KW-0472">Membrane</keyword>
<keyword evidence="1" id="KW-0812">Transmembrane</keyword>
<reference evidence="2" key="1">
    <citation type="submission" date="2021-01" db="EMBL/GenBank/DDBJ databases">
        <title>Modified the classification status of verrucomicrobia.</title>
        <authorList>
            <person name="Feng X."/>
        </authorList>
    </citation>
    <scope>NUCLEOTIDE SEQUENCE</scope>
    <source>
        <strain evidence="2">KCTC 22201</strain>
    </source>
</reference>
<feature type="transmembrane region" description="Helical" evidence="1">
    <location>
        <begin position="82"/>
        <end position="103"/>
    </location>
</feature>
<dbReference type="RefSeq" id="WP_200280268.1">
    <property type="nucleotide sequence ID" value="NZ_JAENII010000009.1"/>
</dbReference>
<dbReference type="EMBL" id="JAENII010000009">
    <property type="protein sequence ID" value="MBK1827927.1"/>
    <property type="molecule type" value="Genomic_DNA"/>
</dbReference>
<evidence type="ECO:0000256" key="1">
    <source>
        <dbReference type="SAM" id="Phobius"/>
    </source>
</evidence>
<gene>
    <name evidence="2" type="ORF">JIN81_12925</name>
</gene>
<evidence type="ECO:0000313" key="2">
    <source>
        <dbReference type="EMBL" id="MBK1827927.1"/>
    </source>
</evidence>
<dbReference type="GO" id="GO:0016020">
    <property type="term" value="C:membrane"/>
    <property type="evidence" value="ECO:0007669"/>
    <property type="project" value="InterPro"/>
</dbReference>
<keyword evidence="3" id="KW-1185">Reference proteome</keyword>
<feature type="transmembrane region" description="Helical" evidence="1">
    <location>
        <begin position="21"/>
        <end position="43"/>
    </location>
</feature>
<dbReference type="AlphaFoldDB" id="A0A934VGD7"/>
<proteinExistence type="predicted"/>
<protein>
    <submittedName>
        <fullName evidence="2">MerC domain-containing protein</fullName>
    </submittedName>
</protein>